<protein>
    <submittedName>
        <fullName evidence="2">Hypothetical_protein</fullName>
    </submittedName>
</protein>
<dbReference type="Proteomes" id="UP001642409">
    <property type="component" value="Unassembled WGS sequence"/>
</dbReference>
<accession>A0AA86RHY8</accession>
<dbReference type="EMBL" id="CATOUU010001174">
    <property type="protein sequence ID" value="CAI9976867.1"/>
    <property type="molecule type" value="Genomic_DNA"/>
</dbReference>
<reference evidence="2 3" key="2">
    <citation type="submission" date="2024-07" db="EMBL/GenBank/DDBJ databases">
        <authorList>
            <person name="Akdeniz Z."/>
        </authorList>
    </citation>
    <scope>NUCLEOTIDE SEQUENCE [LARGE SCALE GENOMIC DNA]</scope>
</reference>
<dbReference type="EMBL" id="CAXDID020000015">
    <property type="protein sequence ID" value="CAL5983404.1"/>
    <property type="molecule type" value="Genomic_DNA"/>
</dbReference>
<sequence>MEQLKLIRISLSVESSLTTVFNYNMTLSNTIEARPGLVTNCNLFHTRFLNILLIQAKVLFKLQSRPLPHQSLSWSRIRWSNIILMYQFSRMIKDSQIIFIDVEVNQGAKQVGEIYLNTSIKQVILYFKTSLTPSLQNLVQIQNSSLLKTERHYLR</sequence>
<reference evidence="1" key="1">
    <citation type="submission" date="2023-06" db="EMBL/GenBank/DDBJ databases">
        <authorList>
            <person name="Kurt Z."/>
        </authorList>
    </citation>
    <scope>NUCLEOTIDE SEQUENCE</scope>
</reference>
<evidence type="ECO:0000313" key="3">
    <source>
        <dbReference type="Proteomes" id="UP001642409"/>
    </source>
</evidence>
<dbReference type="AlphaFoldDB" id="A0AA86RHY8"/>
<gene>
    <name evidence="1" type="ORF">HINF_LOCUS64512</name>
    <name evidence="2" type="ORF">HINF_LOCUS7613</name>
</gene>
<proteinExistence type="predicted"/>
<organism evidence="1">
    <name type="scientific">Hexamita inflata</name>
    <dbReference type="NCBI Taxonomy" id="28002"/>
    <lineage>
        <taxon>Eukaryota</taxon>
        <taxon>Metamonada</taxon>
        <taxon>Diplomonadida</taxon>
        <taxon>Hexamitidae</taxon>
        <taxon>Hexamitinae</taxon>
        <taxon>Hexamita</taxon>
    </lineage>
</organism>
<keyword evidence="3" id="KW-1185">Reference proteome</keyword>
<evidence type="ECO:0000313" key="2">
    <source>
        <dbReference type="EMBL" id="CAL5983404.1"/>
    </source>
</evidence>
<name>A0AA86RHY8_9EUKA</name>
<comment type="caution">
    <text evidence="1">The sequence shown here is derived from an EMBL/GenBank/DDBJ whole genome shotgun (WGS) entry which is preliminary data.</text>
</comment>
<evidence type="ECO:0000313" key="1">
    <source>
        <dbReference type="EMBL" id="CAI9976867.1"/>
    </source>
</evidence>